<gene>
    <name evidence="3" type="ORF">PVAND_010118</name>
</gene>
<proteinExistence type="predicted"/>
<keyword evidence="1" id="KW-0175">Coiled coil</keyword>
<protein>
    <submittedName>
        <fullName evidence="3">Uncharacterized protein</fullName>
    </submittedName>
</protein>
<evidence type="ECO:0000256" key="2">
    <source>
        <dbReference type="SAM" id="MobiDB-lite"/>
    </source>
</evidence>
<reference evidence="3" key="1">
    <citation type="submission" date="2021-03" db="EMBL/GenBank/DDBJ databases">
        <title>Chromosome level genome of the anhydrobiotic midge Polypedilum vanderplanki.</title>
        <authorList>
            <person name="Yoshida Y."/>
            <person name="Kikawada T."/>
            <person name="Gusev O."/>
        </authorList>
    </citation>
    <scope>NUCLEOTIDE SEQUENCE</scope>
    <source>
        <strain evidence="3">NIAS01</strain>
        <tissue evidence="3">Whole body or cell culture</tissue>
    </source>
</reference>
<evidence type="ECO:0000313" key="4">
    <source>
        <dbReference type="Proteomes" id="UP001107558"/>
    </source>
</evidence>
<feature type="coiled-coil region" evidence="1">
    <location>
        <begin position="147"/>
        <end position="174"/>
    </location>
</feature>
<name>A0A9J6CFP3_POLVA</name>
<dbReference type="AlphaFoldDB" id="A0A9J6CFP3"/>
<dbReference type="OrthoDB" id="8196513at2759"/>
<feature type="compositionally biased region" description="Basic and acidic residues" evidence="2">
    <location>
        <begin position="669"/>
        <end position="683"/>
    </location>
</feature>
<dbReference type="Proteomes" id="UP001107558">
    <property type="component" value="Chromosome 1"/>
</dbReference>
<accession>A0A9J6CFP3</accession>
<feature type="coiled-coil region" evidence="1">
    <location>
        <begin position="289"/>
        <end position="316"/>
    </location>
</feature>
<comment type="caution">
    <text evidence="3">The sequence shown here is derived from an EMBL/GenBank/DDBJ whole genome shotgun (WGS) entry which is preliminary data.</text>
</comment>
<evidence type="ECO:0000313" key="3">
    <source>
        <dbReference type="EMBL" id="KAG5680624.1"/>
    </source>
</evidence>
<feature type="region of interest" description="Disordered" evidence="2">
    <location>
        <begin position="661"/>
        <end position="687"/>
    </location>
</feature>
<dbReference type="EMBL" id="JADBJN010000001">
    <property type="protein sequence ID" value="KAG5680624.1"/>
    <property type="molecule type" value="Genomic_DNA"/>
</dbReference>
<keyword evidence="4" id="KW-1185">Reference proteome</keyword>
<evidence type="ECO:0000256" key="1">
    <source>
        <dbReference type="SAM" id="Coils"/>
    </source>
</evidence>
<organism evidence="3 4">
    <name type="scientific">Polypedilum vanderplanki</name>
    <name type="common">Sleeping chironomid midge</name>
    <dbReference type="NCBI Taxonomy" id="319348"/>
    <lineage>
        <taxon>Eukaryota</taxon>
        <taxon>Metazoa</taxon>
        <taxon>Ecdysozoa</taxon>
        <taxon>Arthropoda</taxon>
        <taxon>Hexapoda</taxon>
        <taxon>Insecta</taxon>
        <taxon>Pterygota</taxon>
        <taxon>Neoptera</taxon>
        <taxon>Endopterygota</taxon>
        <taxon>Diptera</taxon>
        <taxon>Nematocera</taxon>
        <taxon>Chironomoidea</taxon>
        <taxon>Chironomidae</taxon>
        <taxon>Chironominae</taxon>
        <taxon>Polypedilum</taxon>
        <taxon>Polypedilum</taxon>
    </lineage>
</organism>
<sequence length="751" mass="86581">MSESIWDECLHCSIPIEMLDLANHPTPSDLEKRMGAEFVDMFFKTCSPIEKVLFGRDKPLKGPDEKKLWINPADKLKASGCGGVYITEQVSRTDCLQALTHRGIMEIGEKIEAKITAEHENTVAEAVKETEELERFETNLRIEFHVKEAVKKVNEEWQQRYNDLSSKYEEEKENLIKIFQDGRKVFCEYLAKKCQNEIDKSVEKAITDTRREMEEKCSRAIDDELAQQQAAFQKSMEVTLNNLKANDRDRMNELRNQCLKAMDVQSHLMMCRQITELMHMMSVEKEHWRKRFKSVKEEYEKKIISLEMRLNSFVGELSREHQSKSIIIALWRKFFKSLNAIDVDKLTQHEQRLFYEFQQIQCDLIESYDNDGSNFSRIFTLESEQQQIAQDQKSLDNNEHCDDDNMDCCFKNIDECIQTGSIKSTDSSVAVKWEQQYHSPTETNSNEDSFMSSIFHGASQTDAEKSAISKIASSIIAMVRNSTDEQQLKAVIAGMLNELARTRGNLMTTAGIDLIILPKVVSELKIRDSKEIIEKRISFITNETVEHPLKLLSAIDSLEILSRQSMKDKEQEIKLNDIFVSIASSEASINLQNLTPRNSQNLISTNSDNLTPQNSIESNIDILPSYMKIPCFQQCDNVEKWNQLKLIEEVQSKLLSKSQRKSSITFSETPRDRISSQSSERHSILKQNSKNFHYNELKQEENVLFSINEKCRETLKNMKVKSILQMLCDDDTNNNNINGIESNSTLSSEEA</sequence>